<dbReference type="Proteomes" id="UP000321393">
    <property type="component" value="Unassembled WGS sequence"/>
</dbReference>
<accession>A0A5A7VDW7</accession>
<dbReference type="OrthoDB" id="418757at2759"/>
<protein>
    <submittedName>
        <fullName evidence="1">Gag/pol protein</fullName>
    </submittedName>
</protein>
<comment type="caution">
    <text evidence="1">The sequence shown here is derived from an EMBL/GenBank/DDBJ whole genome shotgun (WGS) entry which is preliminary data.</text>
</comment>
<reference evidence="1 2" key="1">
    <citation type="submission" date="2019-08" db="EMBL/GenBank/DDBJ databases">
        <title>Draft genome sequences of two oriental melons (Cucumis melo L. var makuwa).</title>
        <authorList>
            <person name="Kwon S.-Y."/>
        </authorList>
    </citation>
    <scope>NUCLEOTIDE SEQUENCE [LARGE SCALE GENOMIC DNA]</scope>
    <source>
        <strain evidence="2">cv. SW 3</strain>
        <tissue evidence="1">Leaf</tissue>
    </source>
</reference>
<evidence type="ECO:0000313" key="2">
    <source>
        <dbReference type="Proteomes" id="UP000321393"/>
    </source>
</evidence>
<name>A0A5A7VDW7_CUCMM</name>
<dbReference type="EMBL" id="SSTE01000887">
    <property type="protein sequence ID" value="KAA0066542.1"/>
    <property type="molecule type" value="Genomic_DNA"/>
</dbReference>
<dbReference type="AlphaFoldDB" id="A0A5A7VDW7"/>
<gene>
    <name evidence="1" type="ORF">E6C27_scaffold25G001030</name>
</gene>
<evidence type="ECO:0000313" key="1">
    <source>
        <dbReference type="EMBL" id="KAA0066542.1"/>
    </source>
</evidence>
<organism evidence="1 2">
    <name type="scientific">Cucumis melo var. makuwa</name>
    <name type="common">Oriental melon</name>
    <dbReference type="NCBI Taxonomy" id="1194695"/>
    <lineage>
        <taxon>Eukaryota</taxon>
        <taxon>Viridiplantae</taxon>
        <taxon>Streptophyta</taxon>
        <taxon>Embryophyta</taxon>
        <taxon>Tracheophyta</taxon>
        <taxon>Spermatophyta</taxon>
        <taxon>Magnoliopsida</taxon>
        <taxon>eudicotyledons</taxon>
        <taxon>Gunneridae</taxon>
        <taxon>Pentapetalae</taxon>
        <taxon>rosids</taxon>
        <taxon>fabids</taxon>
        <taxon>Cucurbitales</taxon>
        <taxon>Cucurbitaceae</taxon>
        <taxon>Benincaseae</taxon>
        <taxon>Cucumis</taxon>
    </lineage>
</organism>
<sequence>MQNSKRGLLAFRHEVTLSKEQCLKIPQEVEEMRHIPYATAVGSFMYVMLCTRPDICYADTQTLIFKLIEILGNLIQVQCSLLMEELSFGEVLSKDALLTPPWRDSALRGRDHHTDSFGAQHCWSIYKALHG</sequence>
<proteinExistence type="predicted"/>